<dbReference type="EMBL" id="MK072388">
    <property type="protein sequence ID" value="AYV83362.1"/>
    <property type="molecule type" value="Genomic_DNA"/>
</dbReference>
<feature type="compositionally biased region" description="Low complexity" evidence="1">
    <location>
        <begin position="219"/>
        <end position="228"/>
    </location>
</feature>
<organism evidence="2">
    <name type="scientific">Hyperionvirus sp</name>
    <dbReference type="NCBI Taxonomy" id="2487770"/>
    <lineage>
        <taxon>Viruses</taxon>
        <taxon>Varidnaviria</taxon>
        <taxon>Bamfordvirae</taxon>
        <taxon>Nucleocytoviricota</taxon>
        <taxon>Megaviricetes</taxon>
        <taxon>Imitervirales</taxon>
        <taxon>Mimiviridae</taxon>
        <taxon>Klosneuvirinae</taxon>
    </lineage>
</organism>
<evidence type="ECO:0000313" key="2">
    <source>
        <dbReference type="EMBL" id="AYV83362.1"/>
    </source>
</evidence>
<reference evidence="2" key="1">
    <citation type="submission" date="2018-10" db="EMBL/GenBank/DDBJ databases">
        <title>Hidden diversity of soil giant viruses.</title>
        <authorList>
            <person name="Schulz F."/>
            <person name="Alteio L."/>
            <person name="Goudeau D."/>
            <person name="Ryan E.M."/>
            <person name="Malmstrom R.R."/>
            <person name="Blanchard J."/>
            <person name="Woyke T."/>
        </authorList>
    </citation>
    <scope>NUCLEOTIDE SEQUENCE</scope>
    <source>
        <strain evidence="2">HYV1</strain>
    </source>
</reference>
<evidence type="ECO:0000256" key="1">
    <source>
        <dbReference type="SAM" id="MobiDB-lite"/>
    </source>
</evidence>
<dbReference type="SUPFAM" id="SSF81901">
    <property type="entry name" value="HCP-like"/>
    <property type="match status" value="1"/>
</dbReference>
<feature type="compositionally biased region" description="Low complexity" evidence="1">
    <location>
        <begin position="171"/>
        <end position="207"/>
    </location>
</feature>
<accession>A0A3G5A8F3</accession>
<sequence>MTTLLEYIRIFNADDAKLFEVKCLDQRRVDIYSKICEGEKHACLICYLSFRKRGSYCGECNAMLYVHELVKGAEMESGERKEEYKNWKDMFENKERQRKNYFAISFFKYMSGGAQSAPATLAPGWGLPPPPISVGPPTFSLGQSREPGWAPRWEWGAPIRGPSGWGTSAIAASGGKASEQAESESAAKAAARPAVSAAAGSSSSSSSRIDTTPKVRRTAAAAAALIAATSEEESTKSLKRSSHPEDDDNYNEDTLPPRKVTKRKNKCKIHSCAKRGDEILCDRHRDCKICIECNNYRAAVKIDGEICQPCRDKKAGKDRKKGLCRVLGCRKATGELLLCEKHKDFKKCTTCCKYKQDQKEGETCLACSQKAAEIKEEDSSRANLEKLKNLLRKNIIYDNEYANTDSLRKYVWHNMYNEIDDNERLELAEWCEENSTNCAVMLCLADIYAMDDCGDDYKELLESATKFKLSEPYLLLGNYYSEINKPLAIFNYKKAVELGNSEAMFWLSKFDAVEIRAMWLYKSAKCGHMRAFSVLTDLEIKTLLEERISKSVAEFNKWLGYLKRSKEKEARNRICTVLAKFEKVEGVVF</sequence>
<feature type="region of interest" description="Disordered" evidence="1">
    <location>
        <begin position="166"/>
        <end position="257"/>
    </location>
</feature>
<name>A0A3G5A8F3_9VIRU</name>
<protein>
    <submittedName>
        <fullName evidence="2">Uncharacterized protein</fullName>
    </submittedName>
</protein>
<gene>
    <name evidence="2" type="ORF">Hyperionvirus6_43</name>
</gene>
<proteinExistence type="predicted"/>